<feature type="domain" description="DUF3638" evidence="8">
    <location>
        <begin position="1670"/>
        <end position="1893"/>
    </location>
</feature>
<keyword evidence="5" id="KW-0378">Hydrolase</keyword>
<dbReference type="InterPro" id="IPR051346">
    <property type="entry name" value="OTU_Deubiquitinase"/>
</dbReference>
<evidence type="ECO:0000256" key="2">
    <source>
        <dbReference type="ARBA" id="ARBA00012759"/>
    </source>
</evidence>
<evidence type="ECO:0000256" key="6">
    <source>
        <dbReference type="ARBA" id="ARBA00022807"/>
    </source>
</evidence>
<feature type="domain" description="DUF6606" evidence="10">
    <location>
        <begin position="1"/>
        <end position="83"/>
    </location>
</feature>
<comment type="caution">
    <text evidence="11">The sequence shown here is derived from an EMBL/GenBank/DDBJ whole genome shotgun (WGS) entry which is preliminary data.</text>
</comment>
<keyword evidence="6" id="KW-0788">Thiol protease</keyword>
<dbReference type="InterPro" id="IPR022099">
    <property type="entry name" value="DUF3638"/>
</dbReference>
<dbReference type="InterPro" id="IPR027417">
    <property type="entry name" value="P-loop_NTPase"/>
</dbReference>
<evidence type="ECO:0000256" key="3">
    <source>
        <dbReference type="ARBA" id="ARBA00022670"/>
    </source>
</evidence>
<evidence type="ECO:0000259" key="8">
    <source>
        <dbReference type="Pfam" id="PF12340"/>
    </source>
</evidence>
<keyword evidence="12" id="KW-1185">Reference proteome</keyword>
<dbReference type="SUPFAM" id="SSF52540">
    <property type="entry name" value="P-loop containing nucleoside triphosphate hydrolases"/>
    <property type="match status" value="1"/>
</dbReference>
<comment type="catalytic activity">
    <reaction evidence="1">
        <text>Thiol-dependent hydrolysis of ester, thioester, amide, peptide and isopeptide bonds formed by the C-terminal Gly of ubiquitin (a 76-residue protein attached to proteins as an intracellular targeting signal).</text>
        <dbReference type="EC" id="3.4.19.12"/>
    </reaction>
</comment>
<dbReference type="Proteomes" id="UP001521116">
    <property type="component" value="Unassembled WGS sequence"/>
</dbReference>
<dbReference type="InterPro" id="IPR022105">
    <property type="entry name" value="DUF3645"/>
</dbReference>
<dbReference type="PANTHER" id="PTHR13367:SF33">
    <property type="entry name" value="P-LOOP CONTAINING NUCLEOSIDE TRIPHOSPHATE HYDROLASE PROTEIN"/>
    <property type="match status" value="1"/>
</dbReference>
<feature type="region of interest" description="Disordered" evidence="7">
    <location>
        <begin position="2738"/>
        <end position="2777"/>
    </location>
</feature>
<evidence type="ECO:0000256" key="5">
    <source>
        <dbReference type="ARBA" id="ARBA00022801"/>
    </source>
</evidence>
<dbReference type="Pfam" id="PF12340">
    <property type="entry name" value="DUF3638"/>
    <property type="match status" value="1"/>
</dbReference>
<dbReference type="EMBL" id="JAJVDC020000400">
    <property type="protein sequence ID" value="KAL1614319.1"/>
    <property type="molecule type" value="Genomic_DNA"/>
</dbReference>
<protein>
    <recommendedName>
        <fullName evidence="2">ubiquitinyl hydrolase 1</fullName>
        <ecNumber evidence="2">3.4.19.12</ecNumber>
    </recommendedName>
</protein>
<dbReference type="Gene3D" id="3.40.50.300">
    <property type="entry name" value="P-loop containing nucleotide triphosphate hydrolases"/>
    <property type="match status" value="1"/>
</dbReference>
<feature type="domain" description="DUF3645" evidence="9">
    <location>
        <begin position="2012"/>
        <end position="2044"/>
    </location>
</feature>
<evidence type="ECO:0000256" key="4">
    <source>
        <dbReference type="ARBA" id="ARBA00022786"/>
    </source>
</evidence>
<name>A0ABR3S9P4_9PEZI</name>
<evidence type="ECO:0000313" key="11">
    <source>
        <dbReference type="EMBL" id="KAL1614319.1"/>
    </source>
</evidence>
<evidence type="ECO:0000259" key="10">
    <source>
        <dbReference type="Pfam" id="PF20255"/>
    </source>
</evidence>
<organism evidence="11 12">
    <name type="scientific">Neofusicoccum ribis</name>
    <dbReference type="NCBI Taxonomy" id="45134"/>
    <lineage>
        <taxon>Eukaryota</taxon>
        <taxon>Fungi</taxon>
        <taxon>Dikarya</taxon>
        <taxon>Ascomycota</taxon>
        <taxon>Pezizomycotina</taxon>
        <taxon>Dothideomycetes</taxon>
        <taxon>Dothideomycetes incertae sedis</taxon>
        <taxon>Botryosphaeriales</taxon>
        <taxon>Botryosphaeriaceae</taxon>
        <taxon>Neofusicoccum</taxon>
    </lineage>
</organism>
<evidence type="ECO:0000259" key="9">
    <source>
        <dbReference type="Pfam" id="PF12359"/>
    </source>
</evidence>
<dbReference type="Pfam" id="PF20255">
    <property type="entry name" value="DUF6606"/>
    <property type="match status" value="1"/>
</dbReference>
<reference evidence="11 12" key="1">
    <citation type="submission" date="2024-02" db="EMBL/GenBank/DDBJ databases">
        <title>De novo assembly and annotation of 12 fungi associated with fruit tree decline syndrome in Ontario, Canada.</title>
        <authorList>
            <person name="Sulman M."/>
            <person name="Ellouze W."/>
            <person name="Ilyukhin E."/>
        </authorList>
    </citation>
    <scope>NUCLEOTIDE SEQUENCE [LARGE SCALE GENOMIC DNA]</scope>
    <source>
        <strain evidence="11 12">M1-105</strain>
    </source>
</reference>
<keyword evidence="3" id="KW-0645">Protease</keyword>
<sequence>MISQLLISILEGLGHRFSPPLLHKRIRDDVIWDTGSENPWRRTPYWLVLRVGIARHLNTKFGPESGRARYKILLCVVLAQLLRSSVRSVGMDILHNLRAKLARRLAKLHADRTTCAPSVANIYNEMLPHLEPLFYSTLQSATRYIDETWDGAKRALLRPIPHLPLRASRDSLRLTLPRSGAILDSILAKPSLSDKARKTRDAHSLCCGTQAVRETISCYSRLTSIEQEVDDGIFAAKLDGTDDRNACLMVSNAIEAYLNHAGSAYDGLPELQSSRLLTVVEMWMLLDRRATAAIPLLRDYTPAIPAAALDVLQLPTGHDMRRLQGIQDYIQSREKRAESSANTIFATPSAHCFAVRYYNECDRTNSMSKLFQKIKKEEEIARDKTIQEWKKLSKRYESLTLRITEAPCMCGGPIQRKRGQLPKCTKCKMKQERKKLKMHIHEDFLPKDEAQSKAVVFELRCPPIFATYRAAVWSILIRLGYPSLEPPSEPTWDLCDYGSLARFRTGRTDKITLASAIKSHLKSHYKRRRLPMKLDEALRPHGMFYRYQDATTRSWCAQKTKPGFSVGGEGPSSNEVLAGQTQCPSGLSVHEFTAIRSLFTGKWCRWPSMLIELGSSNINFSNEAVVLIVTQLAVHAGTFQPDNPLRTVHSIFRDQEFCARLLDQIARRLDVIAFNWREANPAALSTSLRLALLRDIRSRSRMSKLVRSSIERNLGILTTAIDNVWPSAAGDEERQYSHLEFIDSPSRQLIRLKVGRHGIARQQVLHYDPLDGGLFIDGKPLSQLPAEYRDNWILNELFGKQNIFTYPSYLPGMDYTMNFAPEGHQIHFGILGKSLVIRARYRGHTLQLIPRDVFGSFEQLDLPASLVENCIHWLDLTTGVVEVRQKPDIWIQRDSNWSVDLRCRLARRRRVFLVNPGSALFNHVANIFQGFEHRARLTVFQPEAKKGSLSVELCRLDLNFSVNGNGQLYCRELQAEVDPDQDAGTWYGLESKIVLRDSLNRSRRKILVALGPLSWTRQGIHVAIHTENCGNYGIFTINNVLGRLECPAEARLLLFKALLHAYTASIVPDPLTRRSGTEEALHCLRSGQIQPWMPLNPMMAQNLSLLARLTPKRIYYPPGRKAMQQVFWDDQLPTAMQHEAFHSAVAAIYNKSTQLSAFCSAEPMTLSLEDMGSPHLRKRSSARRSNFGRIDLNSVELSESWDVLYRSRACQTHSGRRASVLESTTLINTWKAEFPTKPNLTGLLQGWSVFQMRGESAKGFLLLTSLLGAEAATEWGSWLSFCRKASVADKYVLCFGLGALAFQQAGNMDVVRVLISFAILDDLKKQKLPPWSSYIGFIPHEAPSAARLLQLISPFLMPDDNWYAAAVGARQQHVAAHCQDLSSFLASHFPHQLPSLGEAMGEMVSIEDIPAAMDIVKEEWTRLQRNAKLSTWVSCVQGILNRLFLGKHTHLADFVTTDDDSGLQSRRERDVPCLDDLLRKSHVRKPGRSTLENSLSELASLAHDTDDRHASTPEIQQLRSIIAEMASSGSVVRELYGKDLNRSLEALEAVRRPSTAQKTAKIPQFHEDESVESAETSVLENLELISRALDSSDSRVAWLKEGGVWPCISPVTLLERLRTTAKVAFGAGMKDALVKYGRSITDLQQQLRIDDARMRGNDKAAAEEAGNPGHDVWSPSQYPDWLLIEIDGNFLIRPHQIDVAISTMSPPSGGNSVLQMNMGQGKTSCILPMIASVLADTQRLVRIIVPRALLVQTAQVLQARVGNLLGREVRSVPFSRRTPTTLEYVNTFTNIHQDIMSSYGIMITLPETILSFKLSTTQRLLDKNTKEARHMMAAQVWMKKVGRDILDECDFTLAPKTQLIYPSGPQQSLDGHPSRWQTAQTLLELVRSHLHGLKVDFPCSLEIVQRGNGGFPWVFFLRSDAENALVTWIVDHIARGKTRLISLASYSQEDCNVVRRFIGDTQPEQDDERRIQSMFAAESSSRKTLYLLRGLLAHGILILALKKRWNVQYGLHPLRDPVSVPYHSKGVPSDQAEWGHPDVSILLTCLSFYFAGLTTAQLQKCIIHILQADDPAGEYGHWAGSSETPPCHLQEWSTLNVDDELQMHELWTHLRYNISVIECFLNHFVFPVHARHFQTQILASGWDIPLYGHHALDTTQASRSKHFPLTTGFSGTNDNRYLLPLTIEQHDLSGLVHTNADVLTYLLQARNRGYVLASRGGKRLSEEALLRKIQELEIRVFVDAGAQILEMDNLTLVKTWMRIDHSAKAALYFNSENKLFILYRSGMQVPLLASSMVSDLSECLVYLDEAHTRGTDLKLPPNAKGALTIGMGQTKDHTVQEVNQSILDHRGGERERHPDSRDVVRWLLEQTCRGIEQLQPLYHSQGIDFCHRFQVSLGLSDRLTNKKHRKAFVKEIRHVENHTLQDMYQPRRCGKAVPTVLAQPSQAIAAQLTRLKDLGFGFGNQAVDYVSSTALQEVEQEREVAHEVEAVRKVQKPTNYRALPYDGLHQDIVHFEKTGELRHDQNGYESLADAFRRALFCQQIFVSKEFSRTVELKEPDDTFMRPVNWLLWSTQTQIALVVTPEEAEDLIPRKRGFRTPMTHLLMYAAPITRRMLHFSKFNFCAIPSMPAAYQPPQWLATQLGLFAGRLYFHFDEYIDLTKLLGIGTGFQHGGPGYRGVPEEGALRQQTTVLSSGNSELLAFLHEWLVARRKGQEFTQTPMGYICEGKPLSARHPFFSSGTPTGSRILPSVSHGPEMAGSDAGSSDEDTICNCASGEESE</sequence>
<evidence type="ECO:0000256" key="7">
    <source>
        <dbReference type="SAM" id="MobiDB-lite"/>
    </source>
</evidence>
<dbReference type="EC" id="3.4.19.12" evidence="2"/>
<evidence type="ECO:0000256" key="1">
    <source>
        <dbReference type="ARBA" id="ARBA00000707"/>
    </source>
</evidence>
<evidence type="ECO:0000313" key="12">
    <source>
        <dbReference type="Proteomes" id="UP001521116"/>
    </source>
</evidence>
<proteinExistence type="predicted"/>
<dbReference type="InterPro" id="IPR046541">
    <property type="entry name" value="DUF6606"/>
</dbReference>
<dbReference type="Pfam" id="PF12359">
    <property type="entry name" value="DUF3645"/>
    <property type="match status" value="1"/>
</dbReference>
<dbReference type="PANTHER" id="PTHR13367">
    <property type="entry name" value="UBIQUITIN THIOESTERASE"/>
    <property type="match status" value="1"/>
</dbReference>
<accession>A0ABR3S9P4</accession>
<gene>
    <name evidence="11" type="ORF">SLS56_012136</name>
</gene>
<keyword evidence="4" id="KW-0833">Ubl conjugation pathway</keyword>